<protein>
    <recommendedName>
        <fullName evidence="1">Glutathione S-transferase kappa</fullName>
        <ecNumber evidence="1">2.5.1.18</ecNumber>
    </recommendedName>
</protein>
<evidence type="ECO:0000313" key="2">
    <source>
        <dbReference type="EMBL" id="WWD19977.1"/>
    </source>
</evidence>
<dbReference type="KEGG" id="ksn:43592591"/>
<reference evidence="2" key="2">
    <citation type="submission" date="2024-01" db="EMBL/GenBank/DDBJ databases">
        <title>Comparative genomics of Cryptococcus and Kwoniella reveals pathogenesis evolution and contrasting modes of karyotype evolution via chromosome fusion or intercentromeric recombination.</title>
        <authorList>
            <person name="Coelho M.A."/>
            <person name="David-Palma M."/>
            <person name="Shea T."/>
            <person name="Bowers K."/>
            <person name="McGinley-Smith S."/>
            <person name="Mohammad A.W."/>
            <person name="Gnirke A."/>
            <person name="Yurkov A.M."/>
            <person name="Nowrousian M."/>
            <person name="Sun S."/>
            <person name="Cuomo C.A."/>
            <person name="Heitman J."/>
        </authorList>
    </citation>
    <scope>NUCLEOTIDE SEQUENCE</scope>
    <source>
        <strain evidence="2">CBS 12478</strain>
    </source>
</reference>
<dbReference type="GeneID" id="43592591"/>
<reference evidence="2" key="1">
    <citation type="submission" date="2017-08" db="EMBL/GenBank/DDBJ databases">
        <authorList>
            <person name="Cuomo C."/>
            <person name="Billmyre B."/>
            <person name="Heitman J."/>
        </authorList>
    </citation>
    <scope>NUCLEOTIDE SEQUENCE</scope>
    <source>
        <strain evidence="2">CBS 12478</strain>
    </source>
</reference>
<proteinExistence type="inferred from homology"/>
<dbReference type="InterPro" id="IPR036249">
    <property type="entry name" value="Thioredoxin-like_sf"/>
</dbReference>
<dbReference type="GO" id="GO:0004602">
    <property type="term" value="F:glutathione peroxidase activity"/>
    <property type="evidence" value="ECO:0007669"/>
    <property type="project" value="TreeGrafter"/>
</dbReference>
<dbReference type="Proteomes" id="UP000322225">
    <property type="component" value="Chromosome 8"/>
</dbReference>
<dbReference type="Pfam" id="PF01323">
    <property type="entry name" value="DSBA"/>
    <property type="match status" value="1"/>
</dbReference>
<keyword evidence="3" id="KW-1185">Reference proteome</keyword>
<evidence type="ECO:0000313" key="3">
    <source>
        <dbReference type="Proteomes" id="UP000322225"/>
    </source>
</evidence>
<dbReference type="GO" id="GO:0005739">
    <property type="term" value="C:mitochondrion"/>
    <property type="evidence" value="ECO:0007669"/>
    <property type="project" value="TreeGrafter"/>
</dbReference>
<evidence type="ECO:0000256" key="1">
    <source>
        <dbReference type="PIRNR" id="PIRNR006386"/>
    </source>
</evidence>
<dbReference type="EMBL" id="CP144058">
    <property type="protein sequence ID" value="WWD19977.1"/>
    <property type="molecule type" value="Genomic_DNA"/>
</dbReference>
<dbReference type="OrthoDB" id="4664297at2759"/>
<comment type="catalytic activity">
    <reaction evidence="1">
        <text>RX + glutathione = an S-substituted glutathione + a halide anion + H(+)</text>
        <dbReference type="Rhea" id="RHEA:16437"/>
        <dbReference type="ChEBI" id="CHEBI:15378"/>
        <dbReference type="ChEBI" id="CHEBI:16042"/>
        <dbReference type="ChEBI" id="CHEBI:17792"/>
        <dbReference type="ChEBI" id="CHEBI:57925"/>
        <dbReference type="ChEBI" id="CHEBI:90779"/>
        <dbReference type="EC" id="2.5.1.18"/>
    </reaction>
</comment>
<dbReference type="GO" id="GO:0006749">
    <property type="term" value="P:glutathione metabolic process"/>
    <property type="evidence" value="ECO:0007669"/>
    <property type="project" value="TreeGrafter"/>
</dbReference>
<dbReference type="PIRSF" id="PIRSF006386">
    <property type="entry name" value="HCCAis_GSTk"/>
    <property type="match status" value="1"/>
</dbReference>
<dbReference type="PANTHER" id="PTHR42943:SF13">
    <property type="entry name" value="GLUTATHIONE S-TRANSFERASE KAPPA-RELATED"/>
    <property type="match status" value="1"/>
</dbReference>
<comment type="similarity">
    <text evidence="1">Belongs to the GST superfamily. Kappa family.</text>
</comment>
<sequence length="235" mass="26641">MFLTSPPPLRDTIELEVYYGVSSPWALLGAPKLHEIAEQYGLTVYLKPITIITENGGIPLKARHDARRAYHALDLIRTAKHLKVDLKPNPKYYPNAPNGIAQSAQAIIRLQLLYGIGSKEALEFSYQVQRCIWVTEEGDHCQLDTLRGIASRMGLSDEVVERVVVDRRSDPSDPAVKIWYQNHKEGAEKGMFGTPNYVLNGEIFWGQDRLWMLEERVKELLANGAKPVQYNSPRQ</sequence>
<dbReference type="PANTHER" id="PTHR42943">
    <property type="entry name" value="GLUTATHIONE S-TRANSFERASE KAPPA"/>
    <property type="match status" value="1"/>
</dbReference>
<dbReference type="EC" id="2.5.1.18" evidence="1"/>
<dbReference type="InterPro" id="IPR014440">
    <property type="entry name" value="HCCAis_GSTk"/>
</dbReference>
<dbReference type="SUPFAM" id="SSF52833">
    <property type="entry name" value="Thioredoxin-like"/>
    <property type="match status" value="1"/>
</dbReference>
<dbReference type="RefSeq" id="XP_031857280.1">
    <property type="nucleotide sequence ID" value="XM_032008419.1"/>
</dbReference>
<accession>A0A5M6BQH1</accession>
<dbReference type="InterPro" id="IPR001853">
    <property type="entry name" value="DSBA-like_thioredoxin_dom"/>
</dbReference>
<dbReference type="AlphaFoldDB" id="A0A5M6BQH1"/>
<keyword evidence="1" id="KW-0808">Transferase</keyword>
<organism evidence="2 3">
    <name type="scientific">Kwoniella shandongensis</name>
    <dbReference type="NCBI Taxonomy" id="1734106"/>
    <lineage>
        <taxon>Eukaryota</taxon>
        <taxon>Fungi</taxon>
        <taxon>Dikarya</taxon>
        <taxon>Basidiomycota</taxon>
        <taxon>Agaricomycotina</taxon>
        <taxon>Tremellomycetes</taxon>
        <taxon>Tremellales</taxon>
        <taxon>Cryptococcaceae</taxon>
        <taxon>Kwoniella</taxon>
    </lineage>
</organism>
<dbReference type="GO" id="GO:0005777">
    <property type="term" value="C:peroxisome"/>
    <property type="evidence" value="ECO:0007669"/>
    <property type="project" value="TreeGrafter"/>
</dbReference>
<dbReference type="Gene3D" id="3.40.30.10">
    <property type="entry name" value="Glutaredoxin"/>
    <property type="match status" value="1"/>
</dbReference>
<name>A0A5M6BQH1_9TREE</name>
<gene>
    <name evidence="2" type="ORF">CI109_104450</name>
</gene>
<dbReference type="InterPro" id="IPR051924">
    <property type="entry name" value="GST_Kappa/NadH"/>
</dbReference>
<dbReference type="GO" id="GO:0004364">
    <property type="term" value="F:glutathione transferase activity"/>
    <property type="evidence" value="ECO:0007669"/>
    <property type="project" value="UniProtKB-UniRule"/>
</dbReference>